<proteinExistence type="predicted"/>
<evidence type="ECO:0000259" key="3">
    <source>
        <dbReference type="PROSITE" id="PS51229"/>
    </source>
</evidence>
<dbReference type="AlphaFoldDB" id="G0U7I9"/>
<dbReference type="VEuPathDB" id="TriTrypDB:TvY486_1008920"/>
<keyword evidence="2" id="KW-0812">Transmembrane</keyword>
<reference evidence="4" key="1">
    <citation type="journal article" date="2012" name="Proc. Natl. Acad. Sci. U.S.A.">
        <title>Antigenic diversity is generated by distinct evolutionary mechanisms in African trypanosome species.</title>
        <authorList>
            <person name="Jackson A.P."/>
            <person name="Berry A."/>
            <person name="Aslett M."/>
            <person name="Allison H.C."/>
            <person name="Burton P."/>
            <person name="Vavrova-Anderson J."/>
            <person name="Brown R."/>
            <person name="Browne H."/>
            <person name="Corton N."/>
            <person name="Hauser H."/>
            <person name="Gamble J."/>
            <person name="Gilderthorp R."/>
            <person name="Marcello L."/>
            <person name="McQuillan J."/>
            <person name="Otto T.D."/>
            <person name="Quail M.A."/>
            <person name="Sanders M.J."/>
            <person name="van Tonder A."/>
            <person name="Ginger M.L."/>
            <person name="Field M.C."/>
            <person name="Barry J.D."/>
            <person name="Hertz-Fowler C."/>
            <person name="Berriman M."/>
        </authorList>
    </citation>
    <scope>NUCLEOTIDE SEQUENCE</scope>
    <source>
        <strain evidence="4">Y486</strain>
    </source>
</reference>
<dbReference type="Gene3D" id="1.10.238.200">
    <property type="entry name" value="Cullin, PONY binding domain"/>
    <property type="match status" value="1"/>
</dbReference>
<dbReference type="InterPro" id="IPR042460">
    <property type="entry name" value="DCN1-like_PONY"/>
</dbReference>
<organism evidence="4">
    <name type="scientific">Trypanosoma vivax (strain Y486)</name>
    <dbReference type="NCBI Taxonomy" id="1055687"/>
    <lineage>
        <taxon>Eukaryota</taxon>
        <taxon>Discoba</taxon>
        <taxon>Euglenozoa</taxon>
        <taxon>Kinetoplastea</taxon>
        <taxon>Metakinetoplastina</taxon>
        <taxon>Trypanosomatida</taxon>
        <taxon>Trypanosomatidae</taxon>
        <taxon>Trypanosoma</taxon>
        <taxon>Duttonella</taxon>
    </lineage>
</organism>
<comment type="function">
    <text evidence="1">Neddylation of cullins play an essential role in the regulation of SCF-type complexes activity.</text>
</comment>
<evidence type="ECO:0000313" key="4">
    <source>
        <dbReference type="EMBL" id="CCC51847.1"/>
    </source>
</evidence>
<dbReference type="GO" id="GO:0097602">
    <property type="term" value="F:cullin family protein binding"/>
    <property type="evidence" value="ECO:0007669"/>
    <property type="project" value="TreeGrafter"/>
</dbReference>
<feature type="transmembrane region" description="Helical" evidence="2">
    <location>
        <begin position="20"/>
        <end position="45"/>
    </location>
</feature>
<evidence type="ECO:0000256" key="2">
    <source>
        <dbReference type="SAM" id="Phobius"/>
    </source>
</evidence>
<accession>G0U7I9</accession>
<gene>
    <name evidence="4" type="ORF">TVY486_1008920</name>
</gene>
<dbReference type="InterPro" id="IPR005176">
    <property type="entry name" value="PONY_dom"/>
</dbReference>
<name>G0U7I9_TRYVY</name>
<dbReference type="Gene3D" id="1.10.238.10">
    <property type="entry name" value="EF-hand"/>
    <property type="match status" value="1"/>
</dbReference>
<keyword evidence="2" id="KW-1133">Transmembrane helix</keyword>
<sequence length="292" mass="33350">MDALEIASGDNSPSRHWLCVALAYVILGLGIFFLLIILIIIIISARMFHRESTRTSTIEALFGYVLSHSEKYENEKDGVISLTQLPTLAEMLGVSLDDTSMYRLAWAWSCGTPLTITKSEFVNGTREACVFMKSSNVPLSALRQLVKSPSADFELYLCAIRGHLDAMDAILHKDMQQFRLFYRFIFRWVRAPETTVRGPSEVGMNVETAVELWRMLFPEYQTFKQLDEWVAFCSSRDDFGREIVGKDLWEQLLEFTTVESYSTYDVNDAWPSAMDDFVQFYNAKMQSGVNPS</sequence>
<dbReference type="InterPro" id="IPR014764">
    <property type="entry name" value="DCN-prot"/>
</dbReference>
<dbReference type="GO" id="GO:0032182">
    <property type="term" value="F:ubiquitin-like protein binding"/>
    <property type="evidence" value="ECO:0007669"/>
    <property type="project" value="TreeGrafter"/>
</dbReference>
<dbReference type="GO" id="GO:0045116">
    <property type="term" value="P:protein neddylation"/>
    <property type="evidence" value="ECO:0007669"/>
    <property type="project" value="TreeGrafter"/>
</dbReference>
<dbReference type="FunFam" id="1.10.238.200:FF:000003">
    <property type="entry name" value="DCN1-like protein 3"/>
    <property type="match status" value="1"/>
</dbReference>
<evidence type="ECO:0000256" key="1">
    <source>
        <dbReference type="RuleBase" id="RU410713"/>
    </source>
</evidence>
<dbReference type="GO" id="GO:0000151">
    <property type="term" value="C:ubiquitin ligase complex"/>
    <property type="evidence" value="ECO:0007669"/>
    <property type="project" value="TreeGrafter"/>
</dbReference>
<dbReference type="GO" id="GO:0005886">
    <property type="term" value="C:plasma membrane"/>
    <property type="evidence" value="ECO:0007669"/>
    <property type="project" value="UniProtKB-ARBA"/>
</dbReference>
<keyword evidence="2" id="KW-0472">Membrane</keyword>
<dbReference type="PANTHER" id="PTHR12281">
    <property type="entry name" value="RP42 RELATED"/>
    <property type="match status" value="1"/>
</dbReference>
<dbReference type="PANTHER" id="PTHR12281:SF31">
    <property type="entry name" value="DCN1-LIKE PROTEIN 3"/>
    <property type="match status" value="1"/>
</dbReference>
<feature type="domain" description="DCUN1" evidence="3">
    <location>
        <begin position="53"/>
        <end position="282"/>
    </location>
</feature>
<dbReference type="GO" id="GO:0031624">
    <property type="term" value="F:ubiquitin conjugating enzyme binding"/>
    <property type="evidence" value="ECO:0007669"/>
    <property type="project" value="TreeGrafter"/>
</dbReference>
<dbReference type="EMBL" id="HE573026">
    <property type="protein sequence ID" value="CCC51847.1"/>
    <property type="molecule type" value="Genomic_DNA"/>
</dbReference>
<dbReference type="Pfam" id="PF03556">
    <property type="entry name" value="Cullin_binding"/>
    <property type="match status" value="1"/>
</dbReference>
<protein>
    <recommendedName>
        <fullName evidence="1">Defective in cullin neddylation protein</fullName>
    </recommendedName>
</protein>
<dbReference type="PROSITE" id="PS51229">
    <property type="entry name" value="DCUN1"/>
    <property type="match status" value="1"/>
</dbReference>